<evidence type="ECO:0000259" key="2">
    <source>
        <dbReference type="Pfam" id="PF23639"/>
    </source>
</evidence>
<feature type="domain" description="Toprim" evidence="1">
    <location>
        <begin position="199"/>
        <end position="291"/>
    </location>
</feature>
<dbReference type="InterPro" id="IPR006171">
    <property type="entry name" value="TOPRIM_dom"/>
</dbReference>
<keyword evidence="4" id="KW-1185">Reference proteome</keyword>
<protein>
    <submittedName>
        <fullName evidence="3">Toprim domain-containing protein</fullName>
    </submittedName>
</protein>
<dbReference type="EMBL" id="JAVDBT010000001">
    <property type="protein sequence ID" value="MDQ2065078.1"/>
    <property type="molecule type" value="Genomic_DNA"/>
</dbReference>
<dbReference type="RefSeq" id="WP_306678756.1">
    <property type="nucleotide sequence ID" value="NZ_JAVDBT010000001.1"/>
</dbReference>
<dbReference type="Proteomes" id="UP001239680">
    <property type="component" value="Unassembled WGS sequence"/>
</dbReference>
<dbReference type="CDD" id="cd01029">
    <property type="entry name" value="TOPRIM_primases"/>
    <property type="match status" value="1"/>
</dbReference>
<accession>A0ABU0VTV1</accession>
<dbReference type="InterPro" id="IPR034154">
    <property type="entry name" value="TOPRIM_DnaG/twinkle"/>
</dbReference>
<sequence>MTEAQRITRALQGKWHGRYGLARCPAHGDRKPSLSLSDGAGGRLLARCMTGCDFMAVLDALRGLGIIEGHGTVPRTDAAELARFEAEQRREAEKRERQAQSVWSEALPIEGTVAEAYLRARGITCALSDCLRFHPACWHPSAKRLPAMIARIEGAERFAVHRTYLRPDGSGKAQAEPSKAMLGNTAGGAVRLSACPGPLVVAEGIETALSLASGLLRYPASIWAALSTSGMMGLRLPATLGHLIVATDGDKPGSNAGIALAERAAALGWDVSTLAAPDGCDWNDVLMKKGAAA</sequence>
<evidence type="ECO:0000313" key="4">
    <source>
        <dbReference type="Proteomes" id="UP001239680"/>
    </source>
</evidence>
<reference evidence="3 4" key="1">
    <citation type="submission" date="2023-08" db="EMBL/GenBank/DDBJ databases">
        <title>Characterization of two Paracoccaceae strains isolated from Phycosphere and proposal of Xinfangfangia lacusdiani sp. nov.</title>
        <authorList>
            <person name="Deng Y."/>
            <person name="Zhang Y.Q."/>
        </authorList>
    </citation>
    <scope>NUCLEOTIDE SEQUENCE [LARGE SCALE GENOMIC DNA]</scope>
    <source>
        <strain evidence="3 4">CPCC 101601</strain>
    </source>
</reference>
<name>A0ABU0VTV1_9RHOB</name>
<feature type="domain" description="DUF7146" evidence="2">
    <location>
        <begin position="93"/>
        <end position="192"/>
    </location>
</feature>
<dbReference type="InterPro" id="IPR055570">
    <property type="entry name" value="DUF7146"/>
</dbReference>
<evidence type="ECO:0000313" key="3">
    <source>
        <dbReference type="EMBL" id="MDQ2065078.1"/>
    </source>
</evidence>
<dbReference type="Gene3D" id="3.40.1360.10">
    <property type="match status" value="1"/>
</dbReference>
<comment type="caution">
    <text evidence="3">The sequence shown here is derived from an EMBL/GenBank/DDBJ whole genome shotgun (WGS) entry which is preliminary data.</text>
</comment>
<dbReference type="Pfam" id="PF13362">
    <property type="entry name" value="Toprim_3"/>
    <property type="match status" value="1"/>
</dbReference>
<evidence type="ECO:0000259" key="1">
    <source>
        <dbReference type="Pfam" id="PF13362"/>
    </source>
</evidence>
<organism evidence="3 4">
    <name type="scientific">Pseudogemmobacter lacusdianii</name>
    <dbReference type="NCBI Taxonomy" id="3069608"/>
    <lineage>
        <taxon>Bacteria</taxon>
        <taxon>Pseudomonadati</taxon>
        <taxon>Pseudomonadota</taxon>
        <taxon>Alphaproteobacteria</taxon>
        <taxon>Rhodobacterales</taxon>
        <taxon>Paracoccaceae</taxon>
        <taxon>Pseudogemmobacter</taxon>
    </lineage>
</organism>
<gene>
    <name evidence="3" type="ORF">Q9295_01730</name>
</gene>
<proteinExistence type="predicted"/>
<dbReference type="Pfam" id="PF23639">
    <property type="entry name" value="DUF7146"/>
    <property type="match status" value="1"/>
</dbReference>